<keyword evidence="1 3" id="KW-0378">Hydrolase</keyword>
<dbReference type="RefSeq" id="WP_186740127.1">
    <property type="nucleotide sequence ID" value="NZ_CP060394.1"/>
</dbReference>
<dbReference type="Proteomes" id="UP000515312">
    <property type="component" value="Chromosome"/>
</dbReference>
<dbReference type="KEGG" id="adin:H7849_14150"/>
<name>A0A7G8BCP9_9BACT</name>
<accession>A0A7G8BCP9</accession>
<dbReference type="Gene3D" id="3.40.50.1110">
    <property type="entry name" value="SGNH hydrolase"/>
    <property type="match status" value="1"/>
</dbReference>
<proteinExistence type="predicted"/>
<dbReference type="InterPro" id="IPR036514">
    <property type="entry name" value="SGNH_hydro_sf"/>
</dbReference>
<keyword evidence="4" id="KW-1185">Reference proteome</keyword>
<evidence type="ECO:0000313" key="4">
    <source>
        <dbReference type="Proteomes" id="UP000515312"/>
    </source>
</evidence>
<reference evidence="3 4" key="1">
    <citation type="submission" date="2020-08" db="EMBL/GenBank/DDBJ databases">
        <title>Edaphobacter telluris sp. nov. and Acidobacterium dinghuensis sp. nov., two acidobacteria isolated from forest soil.</title>
        <authorList>
            <person name="Fu J."/>
            <person name="Qiu L."/>
        </authorList>
    </citation>
    <scope>NUCLEOTIDE SEQUENCE [LARGE SCALE GENOMIC DNA]</scope>
    <source>
        <strain evidence="3">4Y35</strain>
    </source>
</reference>
<dbReference type="InterPro" id="IPR051058">
    <property type="entry name" value="GDSL_Est/Lipase"/>
</dbReference>
<dbReference type="AlphaFoldDB" id="A0A7G8BCP9"/>
<evidence type="ECO:0000256" key="1">
    <source>
        <dbReference type="ARBA" id="ARBA00022801"/>
    </source>
</evidence>
<dbReference type="SUPFAM" id="SSF52266">
    <property type="entry name" value="SGNH hydrolase"/>
    <property type="match status" value="1"/>
</dbReference>
<dbReference type="InterPro" id="IPR001087">
    <property type="entry name" value="GDSL"/>
</dbReference>
<dbReference type="Pfam" id="PF00657">
    <property type="entry name" value="Lipase_GDSL"/>
    <property type="match status" value="1"/>
</dbReference>
<sequence length="299" mass="31639">MRSRPSLLRAIGIAALMLTLSFTAYAASHPAFDAIYVFGDSYSDVGNIFIASNGTIPAAPYFNGRFSNGPIWIDHLAGTYGVTVKPSLAGGTDYAFGGAEVTQAVPVAGSTQTIPSIPEQVALYLSQHNFKADPKALYIVVGGGNDILNATGGSPDTLGGEIAFGLLSSIAQLQRAGARYFFVPHFFNIGLLPAAQGNAAFALAATQALNTDLDAGLFIESFLPNTHFYRSDTYSLLQGVVADGSHYGFTDITHPCLNTAVNPPTLCSNPYTNFFWDAEHPTIFGHSFLAVAAEQAIDR</sequence>
<feature type="chain" id="PRO_5028878006" evidence="2">
    <location>
        <begin position="27"/>
        <end position="299"/>
    </location>
</feature>
<dbReference type="EMBL" id="CP060394">
    <property type="protein sequence ID" value="QNI30319.1"/>
    <property type="molecule type" value="Genomic_DNA"/>
</dbReference>
<dbReference type="GO" id="GO:0016788">
    <property type="term" value="F:hydrolase activity, acting on ester bonds"/>
    <property type="evidence" value="ECO:0007669"/>
    <property type="project" value="InterPro"/>
</dbReference>
<protein>
    <submittedName>
        <fullName evidence="3">SGNH/GDSL hydrolase family protein</fullName>
    </submittedName>
</protein>
<dbReference type="PANTHER" id="PTHR45648:SF22">
    <property type="entry name" value="GDSL LIPASE_ACYLHYDROLASE FAMILY PROTEIN (AFU_ORTHOLOGUE AFUA_4G14700)"/>
    <property type="match status" value="1"/>
</dbReference>
<feature type="signal peptide" evidence="2">
    <location>
        <begin position="1"/>
        <end position="26"/>
    </location>
</feature>
<evidence type="ECO:0000256" key="2">
    <source>
        <dbReference type="SAM" id="SignalP"/>
    </source>
</evidence>
<organism evidence="3 4">
    <name type="scientific">Alloacidobacterium dinghuense</name>
    <dbReference type="NCBI Taxonomy" id="2763107"/>
    <lineage>
        <taxon>Bacteria</taxon>
        <taxon>Pseudomonadati</taxon>
        <taxon>Acidobacteriota</taxon>
        <taxon>Terriglobia</taxon>
        <taxon>Terriglobales</taxon>
        <taxon>Acidobacteriaceae</taxon>
        <taxon>Alloacidobacterium</taxon>
    </lineage>
</organism>
<evidence type="ECO:0000313" key="3">
    <source>
        <dbReference type="EMBL" id="QNI30319.1"/>
    </source>
</evidence>
<gene>
    <name evidence="3" type="ORF">H7849_14150</name>
</gene>
<dbReference type="CDD" id="cd01846">
    <property type="entry name" value="fatty_acyltransferase_like"/>
    <property type="match status" value="1"/>
</dbReference>
<keyword evidence="2" id="KW-0732">Signal</keyword>
<dbReference type="PANTHER" id="PTHR45648">
    <property type="entry name" value="GDSL LIPASE/ACYLHYDROLASE FAMILY PROTEIN (AFU_ORTHOLOGUE AFUA_4G14700)"/>
    <property type="match status" value="1"/>
</dbReference>